<dbReference type="Pfam" id="PF00248">
    <property type="entry name" value="Aldo_ket_red"/>
    <property type="match status" value="1"/>
</dbReference>
<dbReference type="PROSITE" id="PS00062">
    <property type="entry name" value="ALDOKETO_REDUCTASE_2"/>
    <property type="match status" value="1"/>
</dbReference>
<proteinExistence type="predicted"/>
<dbReference type="AlphaFoldDB" id="A0A0F3RSB1"/>
<dbReference type="STRING" id="216463.VC81_06690"/>
<comment type="caution">
    <text evidence="3">The sequence shown here is derived from an EMBL/GenBank/DDBJ whole genome shotgun (WGS) entry which is preliminary data.</text>
</comment>
<sequence length="327" mass="35781">MSHEMVTIGKSDVQATALGLGTNAVGGYNLFPNLKDEDGLQLVTAGLNHGIKLLDTAYVYGLGHSEELVGQAMHAFDRHSFALATKGAQDFSSGEQVINNTPEFLTAQVEASLKRLNTDYLDIYYIHFPDKQTPKAEAVGALQRLREQGKIRAIGVSNFSLEQVKEANADGYVDVVEDEFSLLHRDHEADLMPYLKDHQISFVPYFPLASGLLTGKYDQAVNFPTDDIRSQISDFQEPRYSAAIKAIDQVRPIAQAHDATVAQTVLAWYMQDPLVRVVIPGAKRASQVEANAQALDVTLTAAEYQTIDQAFSGFKSTTSGKSLADPD</sequence>
<dbReference type="InterPro" id="IPR020471">
    <property type="entry name" value="AKR"/>
</dbReference>
<dbReference type="GO" id="GO:0005829">
    <property type="term" value="C:cytosol"/>
    <property type="evidence" value="ECO:0007669"/>
    <property type="project" value="TreeGrafter"/>
</dbReference>
<dbReference type="InterPro" id="IPR036812">
    <property type="entry name" value="NAD(P)_OxRdtase_dom_sf"/>
</dbReference>
<dbReference type="Proteomes" id="UP000033491">
    <property type="component" value="Unassembled WGS sequence"/>
</dbReference>
<dbReference type="InterPro" id="IPR018170">
    <property type="entry name" value="Aldo/ket_reductase_CS"/>
</dbReference>
<accession>A0A0F3RSB1</accession>
<dbReference type="EMBL" id="JZCR01000015">
    <property type="protein sequence ID" value="KJW12765.1"/>
    <property type="molecule type" value="Genomic_DNA"/>
</dbReference>
<dbReference type="InterPro" id="IPR023210">
    <property type="entry name" value="NADP_OxRdtase_dom"/>
</dbReference>
<dbReference type="Gene3D" id="3.20.20.100">
    <property type="entry name" value="NADP-dependent oxidoreductase domain"/>
    <property type="match status" value="1"/>
</dbReference>
<dbReference type="GO" id="GO:0016491">
    <property type="term" value="F:oxidoreductase activity"/>
    <property type="evidence" value="ECO:0007669"/>
    <property type="project" value="UniProtKB-KW"/>
</dbReference>
<evidence type="ECO:0000259" key="2">
    <source>
        <dbReference type="Pfam" id="PF00248"/>
    </source>
</evidence>
<evidence type="ECO:0000313" key="3">
    <source>
        <dbReference type="EMBL" id="KJW12765.1"/>
    </source>
</evidence>
<gene>
    <name evidence="3" type="ORF">VC81_06690</name>
</gene>
<keyword evidence="1" id="KW-0560">Oxidoreductase</keyword>
<organism evidence="3 4">
    <name type="scientific">Levilactobacillus spicheri</name>
    <dbReference type="NCBI Taxonomy" id="216463"/>
    <lineage>
        <taxon>Bacteria</taxon>
        <taxon>Bacillati</taxon>
        <taxon>Bacillota</taxon>
        <taxon>Bacilli</taxon>
        <taxon>Lactobacillales</taxon>
        <taxon>Lactobacillaceae</taxon>
        <taxon>Levilactobacillus</taxon>
    </lineage>
</organism>
<evidence type="ECO:0000256" key="1">
    <source>
        <dbReference type="ARBA" id="ARBA00023002"/>
    </source>
</evidence>
<dbReference type="OrthoDB" id="9773828at2"/>
<evidence type="ECO:0000313" key="4">
    <source>
        <dbReference type="Proteomes" id="UP000033491"/>
    </source>
</evidence>
<dbReference type="PRINTS" id="PR00069">
    <property type="entry name" value="ALDKETRDTASE"/>
</dbReference>
<dbReference type="RefSeq" id="WP_045807304.1">
    <property type="nucleotide sequence ID" value="NZ_JZCR01000015.1"/>
</dbReference>
<protein>
    <submittedName>
        <fullName evidence="3">Oxidoreductase</fullName>
    </submittedName>
</protein>
<dbReference type="PANTHER" id="PTHR43364:SF4">
    <property type="entry name" value="NAD(P)-LINKED OXIDOREDUCTASE SUPERFAMILY PROTEIN"/>
    <property type="match status" value="1"/>
</dbReference>
<name>A0A0F3RSB1_9LACO</name>
<dbReference type="PANTHER" id="PTHR43364">
    <property type="entry name" value="NADH-SPECIFIC METHYLGLYOXAL REDUCTASE-RELATED"/>
    <property type="match status" value="1"/>
</dbReference>
<dbReference type="InterPro" id="IPR050523">
    <property type="entry name" value="AKR_Detox_Biosynth"/>
</dbReference>
<dbReference type="SUPFAM" id="SSF51430">
    <property type="entry name" value="NAD(P)-linked oxidoreductase"/>
    <property type="match status" value="1"/>
</dbReference>
<reference evidence="3 4" key="1">
    <citation type="submission" date="2015-03" db="EMBL/GenBank/DDBJ databases">
        <authorList>
            <person name="Zheng J."/>
            <person name="Ganezle M."/>
        </authorList>
    </citation>
    <scope>NUCLEOTIDE SEQUENCE [LARGE SCALE GENOMIC DNA]</scope>
    <source>
        <strain evidence="3 4">LP38</strain>
    </source>
</reference>
<dbReference type="PATRIC" id="fig|216463.3.peg.439"/>
<dbReference type="FunFam" id="3.20.20.100:FF:000004">
    <property type="entry name" value="Oxidoreductase, aldo/keto reductase"/>
    <property type="match status" value="1"/>
</dbReference>
<feature type="domain" description="NADP-dependent oxidoreductase" evidence="2">
    <location>
        <begin position="18"/>
        <end position="310"/>
    </location>
</feature>